<accession>A0A0C3AQS2</accession>
<gene>
    <name evidence="1" type="ORF">M408DRAFT_29449</name>
</gene>
<keyword evidence="2" id="KW-1185">Reference proteome</keyword>
<name>A0A0C3AQS2_SERVB</name>
<sequence>MSSVILTPPSGKHVADDFRRNKSHVYSPQHRADVFLSDEATPLDARIQELTKPPTVVSPTGVFISMSPKLLIRLGPSSRPQWVRHSCPQRVRHLVPTASSPP</sequence>
<evidence type="ECO:0000313" key="2">
    <source>
        <dbReference type="Proteomes" id="UP000054097"/>
    </source>
</evidence>
<protein>
    <submittedName>
        <fullName evidence="1">Uncharacterized protein</fullName>
    </submittedName>
</protein>
<dbReference type="AlphaFoldDB" id="A0A0C3AQS2"/>
<reference evidence="1 2" key="1">
    <citation type="submission" date="2014-04" db="EMBL/GenBank/DDBJ databases">
        <authorList>
            <consortium name="DOE Joint Genome Institute"/>
            <person name="Kuo A."/>
            <person name="Zuccaro A."/>
            <person name="Kohler A."/>
            <person name="Nagy L.G."/>
            <person name="Floudas D."/>
            <person name="Copeland A."/>
            <person name="Barry K.W."/>
            <person name="Cichocki N."/>
            <person name="Veneault-Fourrey C."/>
            <person name="LaButti K."/>
            <person name="Lindquist E.A."/>
            <person name="Lipzen A."/>
            <person name="Lundell T."/>
            <person name="Morin E."/>
            <person name="Murat C."/>
            <person name="Sun H."/>
            <person name="Tunlid A."/>
            <person name="Henrissat B."/>
            <person name="Grigoriev I.V."/>
            <person name="Hibbett D.S."/>
            <person name="Martin F."/>
            <person name="Nordberg H.P."/>
            <person name="Cantor M.N."/>
            <person name="Hua S.X."/>
        </authorList>
    </citation>
    <scope>NUCLEOTIDE SEQUENCE [LARGE SCALE GENOMIC DNA]</scope>
    <source>
        <strain evidence="1 2">MAFF 305830</strain>
    </source>
</reference>
<reference evidence="2" key="2">
    <citation type="submission" date="2015-01" db="EMBL/GenBank/DDBJ databases">
        <title>Evolutionary Origins and Diversification of the Mycorrhizal Mutualists.</title>
        <authorList>
            <consortium name="DOE Joint Genome Institute"/>
            <consortium name="Mycorrhizal Genomics Consortium"/>
            <person name="Kohler A."/>
            <person name="Kuo A."/>
            <person name="Nagy L.G."/>
            <person name="Floudas D."/>
            <person name="Copeland A."/>
            <person name="Barry K.W."/>
            <person name="Cichocki N."/>
            <person name="Veneault-Fourrey C."/>
            <person name="LaButti K."/>
            <person name="Lindquist E.A."/>
            <person name="Lipzen A."/>
            <person name="Lundell T."/>
            <person name="Morin E."/>
            <person name="Murat C."/>
            <person name="Riley R."/>
            <person name="Ohm R."/>
            <person name="Sun H."/>
            <person name="Tunlid A."/>
            <person name="Henrissat B."/>
            <person name="Grigoriev I.V."/>
            <person name="Hibbett D.S."/>
            <person name="Martin F."/>
        </authorList>
    </citation>
    <scope>NUCLEOTIDE SEQUENCE [LARGE SCALE GENOMIC DNA]</scope>
    <source>
        <strain evidence="2">MAFF 305830</strain>
    </source>
</reference>
<dbReference type="Proteomes" id="UP000054097">
    <property type="component" value="Unassembled WGS sequence"/>
</dbReference>
<dbReference type="HOGENOM" id="CLU_2279218_0_0_1"/>
<organism evidence="1 2">
    <name type="scientific">Serendipita vermifera MAFF 305830</name>
    <dbReference type="NCBI Taxonomy" id="933852"/>
    <lineage>
        <taxon>Eukaryota</taxon>
        <taxon>Fungi</taxon>
        <taxon>Dikarya</taxon>
        <taxon>Basidiomycota</taxon>
        <taxon>Agaricomycotina</taxon>
        <taxon>Agaricomycetes</taxon>
        <taxon>Sebacinales</taxon>
        <taxon>Serendipitaceae</taxon>
        <taxon>Serendipita</taxon>
    </lineage>
</organism>
<dbReference type="EMBL" id="KN824378">
    <property type="protein sequence ID" value="KIM21586.1"/>
    <property type="molecule type" value="Genomic_DNA"/>
</dbReference>
<proteinExistence type="predicted"/>
<evidence type="ECO:0000313" key="1">
    <source>
        <dbReference type="EMBL" id="KIM21586.1"/>
    </source>
</evidence>